<proteinExistence type="predicted"/>
<name>A0A481ZFQ4_9VIRU</name>
<accession>A0A481ZFQ4</accession>
<protein>
    <submittedName>
        <fullName evidence="1">Uncharacterized protein</fullName>
    </submittedName>
</protein>
<evidence type="ECO:0000313" key="1">
    <source>
        <dbReference type="EMBL" id="QBK93942.1"/>
    </source>
</evidence>
<reference evidence="1" key="1">
    <citation type="journal article" date="2019" name="MBio">
        <title>Virus Genomes from Deep Sea Sediments Expand the Ocean Megavirome and Support Independent Origins of Viral Gigantism.</title>
        <authorList>
            <person name="Backstrom D."/>
            <person name="Yutin N."/>
            <person name="Jorgensen S.L."/>
            <person name="Dharamshi J."/>
            <person name="Homa F."/>
            <person name="Zaremba-Niedwiedzka K."/>
            <person name="Spang A."/>
            <person name="Wolf Y.I."/>
            <person name="Koonin E.V."/>
            <person name="Ettema T.J."/>
        </authorList>
    </citation>
    <scope>NUCLEOTIDE SEQUENCE</scope>
</reference>
<gene>
    <name evidence="1" type="ORF">LCPAC406_02560</name>
</gene>
<sequence length="166" mass="19896">MWKKRVLNEYGVDYTYDDETWKELAKDLFLANMINLNKVWIDGITYGKLLKDCVSTHNYIVDFLDDNDATCFRFPDYVVDLKTARKYVIEEYKGHHSCTQRPCERFNKHHNYILHEEERVMKTIKYSTREFAIIANAINDNDGDLIYSIMKRCKSLDCDLNKWYHV</sequence>
<organism evidence="1">
    <name type="scientific">Pithovirus LCPAC406</name>
    <dbReference type="NCBI Taxonomy" id="2506599"/>
    <lineage>
        <taxon>Viruses</taxon>
        <taxon>Pithoviruses</taxon>
    </lineage>
</organism>
<dbReference type="EMBL" id="MK500608">
    <property type="protein sequence ID" value="QBK93942.1"/>
    <property type="molecule type" value="Genomic_DNA"/>
</dbReference>